<dbReference type="GO" id="GO:0003682">
    <property type="term" value="F:chromatin binding"/>
    <property type="evidence" value="ECO:0007669"/>
    <property type="project" value="InterPro"/>
</dbReference>
<organism evidence="13 14">
    <name type="scientific">Lentinula edodes</name>
    <name type="common">Shiitake mushroom</name>
    <name type="synonym">Lentinus edodes</name>
    <dbReference type="NCBI Taxonomy" id="5353"/>
    <lineage>
        <taxon>Eukaryota</taxon>
        <taxon>Fungi</taxon>
        <taxon>Dikarya</taxon>
        <taxon>Basidiomycota</taxon>
        <taxon>Agaricomycotina</taxon>
        <taxon>Agaricomycetes</taxon>
        <taxon>Agaricomycetidae</taxon>
        <taxon>Agaricales</taxon>
        <taxon>Marasmiineae</taxon>
        <taxon>Omphalotaceae</taxon>
        <taxon>Lentinula</taxon>
    </lineage>
</organism>
<dbReference type="STRING" id="5353.A0A1Q3E286"/>
<comment type="similarity">
    <text evidence="2 10">Belongs to the ORC1 family.</text>
</comment>
<dbReference type="Gene3D" id="3.40.50.300">
    <property type="entry name" value="P-loop containing nucleotide triphosphate hydrolases"/>
    <property type="match status" value="1"/>
</dbReference>
<dbReference type="GO" id="GO:0016887">
    <property type="term" value="F:ATP hydrolysis activity"/>
    <property type="evidence" value="ECO:0007669"/>
    <property type="project" value="InterPro"/>
</dbReference>
<keyword evidence="13" id="KW-0378">Hydrolase</keyword>
<accession>A0A1Q3E286</accession>
<sequence length="890" mass="100212">MSTPRTPTRRSTRSQNFHIVSSPTKAVDASQYTWTSHIPIFTRALDLKWDLLDDDRLEFETLDEEEKDGLETHFYEEFRIGATTKKSGKGRAGKRKAGEGYTTSTYAIGDTVLVNSSNRLPSIAVIVDMWETDLERAESEKIRVRVHWFDRPSDLPSIRAKRYHHDNEIYYNISETSILYPSTIISHCTVEKGEALAKPSTSKTGRWIIKSIEDVDQKFQCLLAIDSRRGIYYNFDWSLHRKEALEARTTLTDSEWGTGNAWDVTAMDEFQDDAQGRVKAEEKKSSRTSASPRKRVKDESEEKEEGEEESHKPTAKKHTQRKPARQRRAVTNSEDRSKSTKPMPKPKRTVRMVKEDVLELDDDLSSGAEYKDEELSDEDEEHEAELSDNASEPATSDEDDIDDDVPKTPSRKRKRAATTTPRKQRGRTFAQPTPHSKAALSRRNRSITGSPSKKRALPVKSQNTYAASKSLFHHLPEDPWLRAMHALHVGSRPDALPCRESEFQLVHKSVSQLLEEGSGGCIYISGVPGTGKTATVHAVIRELKRLAENNEVNPFTYCEINGLRIPEPSAAYTLLWETVSGHDVAQDGHLKMSAKESLKSLTRHFSGGGGRGRGSGSHACVVLMDELDQVMTTKQDVVYNFFNWPTIAGSKLVVIAVANTMNLPERMTGRVRSRLGMHTINFEPYKTQQLEQIVKARLAGANESLPSSKAMELLTTDAIKFIAMKISSISGDARRALDVCRRTLELMRPKGIAARTSDVKDVIKEMQNSPTAAYLRECSLHERIMLASFIKCMKREGVEEIKLGDLRYQHLIYVDALTSAGDPTRKPSTNELRVVLESLVASRAMLIEDGTAAMRKAEAERKVVLNLDQNEVESALFEMNDTWRQRLGES</sequence>
<feature type="compositionally biased region" description="Basic and acidic residues" evidence="11">
    <location>
        <begin position="274"/>
        <end position="285"/>
    </location>
</feature>
<feature type="compositionally biased region" description="Acidic residues" evidence="11">
    <location>
        <begin position="371"/>
        <end position="383"/>
    </location>
</feature>
<dbReference type="PANTHER" id="PTHR10763:SF23">
    <property type="entry name" value="ORIGIN RECOGNITION COMPLEX SUBUNIT 1"/>
    <property type="match status" value="1"/>
</dbReference>
<evidence type="ECO:0000259" key="12">
    <source>
        <dbReference type="PROSITE" id="PS51038"/>
    </source>
</evidence>
<evidence type="ECO:0000256" key="7">
    <source>
        <dbReference type="ARBA" id="ARBA00022842"/>
    </source>
</evidence>
<evidence type="ECO:0000256" key="1">
    <source>
        <dbReference type="ARBA" id="ARBA00004123"/>
    </source>
</evidence>
<dbReference type="GO" id="GO:0033314">
    <property type="term" value="P:mitotic DNA replication checkpoint signaling"/>
    <property type="evidence" value="ECO:0007669"/>
    <property type="project" value="TreeGrafter"/>
</dbReference>
<evidence type="ECO:0000256" key="11">
    <source>
        <dbReference type="SAM" id="MobiDB-lite"/>
    </source>
</evidence>
<evidence type="ECO:0000256" key="3">
    <source>
        <dbReference type="ARBA" id="ARBA00022705"/>
    </source>
</evidence>
<dbReference type="InterPro" id="IPR050311">
    <property type="entry name" value="ORC1/CDC6"/>
</dbReference>
<name>A0A1Q3E286_LENED</name>
<feature type="domain" description="BAH" evidence="12">
    <location>
        <begin position="104"/>
        <end position="236"/>
    </location>
</feature>
<comment type="subcellular location">
    <subcellularLocation>
        <location evidence="1 10">Nucleus</location>
    </subcellularLocation>
</comment>
<dbReference type="FunFam" id="3.40.50.300:FF:000199">
    <property type="entry name" value="Origin recognition complex subunit 1"/>
    <property type="match status" value="1"/>
</dbReference>
<comment type="function">
    <text evidence="10">Component of the origin recognition complex (ORC) that binds origins of replication. DNA-binding is ATP-dependent, however specific DNA sequences that define origins of replication have not been identified so far. ORC is required to assemble the pre-replication complex necessary to initiate DNA replication.</text>
</comment>
<dbReference type="Pfam" id="PF22606">
    <property type="entry name" value="Cdc6-ORC-like_ATPase_lid"/>
    <property type="match status" value="1"/>
</dbReference>
<protein>
    <recommendedName>
        <fullName evidence="10">Origin recognition complex subunit 1</fullName>
    </recommendedName>
</protein>
<feature type="compositionally biased region" description="Basic residues" evidence="11">
    <location>
        <begin position="409"/>
        <end position="426"/>
    </location>
</feature>
<dbReference type="Gene3D" id="2.30.30.490">
    <property type="match status" value="1"/>
</dbReference>
<dbReference type="GO" id="GO:0003688">
    <property type="term" value="F:DNA replication origin binding"/>
    <property type="evidence" value="ECO:0007669"/>
    <property type="project" value="TreeGrafter"/>
</dbReference>
<dbReference type="SMART" id="SM00382">
    <property type="entry name" value="AAA"/>
    <property type="match status" value="1"/>
</dbReference>
<dbReference type="GO" id="GO:0006270">
    <property type="term" value="P:DNA replication initiation"/>
    <property type="evidence" value="ECO:0007669"/>
    <property type="project" value="TreeGrafter"/>
</dbReference>
<dbReference type="SMART" id="SM00439">
    <property type="entry name" value="BAH"/>
    <property type="match status" value="1"/>
</dbReference>
<keyword evidence="7" id="KW-0460">Magnesium</keyword>
<keyword evidence="5 10" id="KW-0547">Nucleotide-binding</keyword>
<evidence type="ECO:0000256" key="10">
    <source>
        <dbReference type="RuleBase" id="RU365058"/>
    </source>
</evidence>
<feature type="compositionally biased region" description="Basic residues" evidence="11">
    <location>
        <begin position="313"/>
        <end position="328"/>
    </location>
</feature>
<dbReference type="InterPro" id="IPR054425">
    <property type="entry name" value="Cdc6_ORC1-like_ATPase_lid"/>
</dbReference>
<keyword evidence="9 10" id="KW-0539">Nucleus</keyword>
<comment type="caution">
    <text evidence="13">The sequence shown here is derived from an EMBL/GenBank/DDBJ whole genome shotgun (WGS) entry which is preliminary data.</text>
</comment>
<dbReference type="AlphaFoldDB" id="A0A1Q3E286"/>
<gene>
    <name evidence="13" type="ORF">LENED_002867</name>
</gene>
<dbReference type="PANTHER" id="PTHR10763">
    <property type="entry name" value="CELL DIVISION CONTROL PROTEIN 6-RELATED"/>
    <property type="match status" value="1"/>
</dbReference>
<feature type="region of interest" description="Disordered" evidence="11">
    <location>
        <begin position="274"/>
        <end position="462"/>
    </location>
</feature>
<reference evidence="13 14" key="2">
    <citation type="submission" date="2017-02" db="EMBL/GenBank/DDBJ databases">
        <title>A genome survey and senescence transcriptome analysis in Lentinula edodes.</title>
        <authorList>
            <person name="Sakamoto Y."/>
            <person name="Nakade K."/>
            <person name="Sato S."/>
            <person name="Yoshida Y."/>
            <person name="Miyazaki K."/>
            <person name="Natsume S."/>
            <person name="Konno N."/>
        </authorList>
    </citation>
    <scope>NUCLEOTIDE SEQUENCE [LARGE SCALE GENOMIC DNA]</scope>
    <source>
        <strain evidence="13 14">NBRC 111202</strain>
    </source>
</reference>
<dbReference type="Proteomes" id="UP000188533">
    <property type="component" value="Unassembled WGS sequence"/>
</dbReference>
<comment type="subunit">
    <text evidence="10">ORC is composed of six subunits.</text>
</comment>
<dbReference type="EMBL" id="BDGU01000056">
    <property type="protein sequence ID" value="GAW01281.1"/>
    <property type="molecule type" value="Genomic_DNA"/>
</dbReference>
<dbReference type="GO" id="GO:0005664">
    <property type="term" value="C:nuclear origin of replication recognition complex"/>
    <property type="evidence" value="ECO:0007669"/>
    <property type="project" value="TreeGrafter"/>
</dbReference>
<dbReference type="GO" id="GO:0046872">
    <property type="term" value="F:metal ion binding"/>
    <property type="evidence" value="ECO:0007669"/>
    <property type="project" value="UniProtKB-KW"/>
</dbReference>
<dbReference type="SUPFAM" id="SSF52540">
    <property type="entry name" value="P-loop containing nucleoside triphosphate hydrolases"/>
    <property type="match status" value="1"/>
</dbReference>
<dbReference type="InterPro" id="IPR003593">
    <property type="entry name" value="AAA+_ATPase"/>
</dbReference>
<evidence type="ECO:0000256" key="9">
    <source>
        <dbReference type="ARBA" id="ARBA00023242"/>
    </source>
</evidence>
<keyword evidence="6 10" id="KW-0067">ATP-binding</keyword>
<keyword evidence="14" id="KW-1185">Reference proteome</keyword>
<dbReference type="InterPro" id="IPR027417">
    <property type="entry name" value="P-loop_NTPase"/>
</dbReference>
<dbReference type="Pfam" id="PF00004">
    <property type="entry name" value="AAA"/>
    <property type="match status" value="1"/>
</dbReference>
<dbReference type="InterPro" id="IPR001025">
    <property type="entry name" value="BAH_dom"/>
</dbReference>
<dbReference type="Pfam" id="PF01426">
    <property type="entry name" value="BAH"/>
    <property type="match status" value="1"/>
</dbReference>
<dbReference type="GO" id="GO:0005524">
    <property type="term" value="F:ATP binding"/>
    <property type="evidence" value="ECO:0007669"/>
    <property type="project" value="UniProtKB-KW"/>
</dbReference>
<evidence type="ECO:0000256" key="4">
    <source>
        <dbReference type="ARBA" id="ARBA00022723"/>
    </source>
</evidence>
<reference evidence="13 14" key="1">
    <citation type="submission" date="2016-08" db="EMBL/GenBank/DDBJ databases">
        <authorList>
            <consortium name="Lentinula edodes genome sequencing consortium"/>
            <person name="Sakamoto Y."/>
            <person name="Nakade K."/>
            <person name="Sato S."/>
            <person name="Yoshida Y."/>
            <person name="Miyazaki K."/>
            <person name="Natsume S."/>
            <person name="Konno N."/>
        </authorList>
    </citation>
    <scope>NUCLEOTIDE SEQUENCE [LARGE SCALE GENOMIC DNA]</scope>
    <source>
        <strain evidence="13 14">NBRC 111202</strain>
    </source>
</reference>
<evidence type="ECO:0000256" key="5">
    <source>
        <dbReference type="ARBA" id="ARBA00022741"/>
    </source>
</evidence>
<evidence type="ECO:0000256" key="2">
    <source>
        <dbReference type="ARBA" id="ARBA00008398"/>
    </source>
</evidence>
<evidence type="ECO:0000256" key="6">
    <source>
        <dbReference type="ARBA" id="ARBA00022840"/>
    </source>
</evidence>
<dbReference type="InterPro" id="IPR003959">
    <property type="entry name" value="ATPase_AAA_core"/>
</dbReference>
<dbReference type="InterPro" id="IPR043151">
    <property type="entry name" value="BAH_sf"/>
</dbReference>
<evidence type="ECO:0000256" key="8">
    <source>
        <dbReference type="ARBA" id="ARBA00023125"/>
    </source>
</evidence>
<dbReference type="PROSITE" id="PS51038">
    <property type="entry name" value="BAH"/>
    <property type="match status" value="1"/>
</dbReference>
<feature type="compositionally biased region" description="Acidic residues" evidence="11">
    <location>
        <begin position="299"/>
        <end position="308"/>
    </location>
</feature>
<keyword evidence="8 10" id="KW-0238">DNA-binding</keyword>
<evidence type="ECO:0000313" key="14">
    <source>
        <dbReference type="Proteomes" id="UP000188533"/>
    </source>
</evidence>
<keyword evidence="3 10" id="KW-0235">DNA replication</keyword>
<dbReference type="Gene3D" id="1.10.8.60">
    <property type="match status" value="1"/>
</dbReference>
<proteinExistence type="inferred from homology"/>
<keyword evidence="4" id="KW-0479">Metal-binding</keyword>
<evidence type="ECO:0000313" key="13">
    <source>
        <dbReference type="EMBL" id="GAW01281.1"/>
    </source>
</evidence>
<dbReference type="CDD" id="cd00009">
    <property type="entry name" value="AAA"/>
    <property type="match status" value="1"/>
</dbReference>